<keyword evidence="2" id="KW-1185">Reference proteome</keyword>
<protein>
    <submittedName>
        <fullName evidence="1">Uncharacterized protein</fullName>
    </submittedName>
</protein>
<organism evidence="1 2">
    <name type="scientific">Streptacidiphilus jiangxiensis</name>
    <dbReference type="NCBI Taxonomy" id="235985"/>
    <lineage>
        <taxon>Bacteria</taxon>
        <taxon>Bacillati</taxon>
        <taxon>Actinomycetota</taxon>
        <taxon>Actinomycetes</taxon>
        <taxon>Kitasatosporales</taxon>
        <taxon>Streptomycetaceae</taxon>
        <taxon>Streptacidiphilus</taxon>
    </lineage>
</organism>
<dbReference type="RefSeq" id="WP_042448275.1">
    <property type="nucleotide sequence ID" value="NZ_BBPN01000014.1"/>
</dbReference>
<sequence>MSRFPAKSAVRPTGRWFLLRSRWTFVEDPALNDLLSARQEAEQQAERARMFRAMSGSWG</sequence>
<dbReference type="EMBL" id="FOAZ01000002">
    <property type="protein sequence ID" value="SEK44091.1"/>
    <property type="molecule type" value="Genomic_DNA"/>
</dbReference>
<accession>A0A1H7H199</accession>
<dbReference type="STRING" id="235985.SAMN05414137_10237"/>
<dbReference type="AlphaFoldDB" id="A0A1H7H199"/>
<name>A0A1H7H199_STRJI</name>
<reference evidence="2" key="1">
    <citation type="submission" date="2016-10" db="EMBL/GenBank/DDBJ databases">
        <authorList>
            <person name="Varghese N."/>
        </authorList>
    </citation>
    <scope>NUCLEOTIDE SEQUENCE [LARGE SCALE GENOMIC DNA]</scope>
    <source>
        <strain evidence="2">DSM 45096 / BCRC 16803 / CGMCC 4.1857 / CIP 109030 / JCM 12277 / KCTC 19219 / NBRC 100920 / 33214</strain>
    </source>
</reference>
<evidence type="ECO:0000313" key="1">
    <source>
        <dbReference type="EMBL" id="SEK44091.1"/>
    </source>
</evidence>
<proteinExistence type="predicted"/>
<gene>
    <name evidence="1" type="ORF">SAMN05414137_10237</name>
</gene>
<evidence type="ECO:0000313" key="2">
    <source>
        <dbReference type="Proteomes" id="UP000183015"/>
    </source>
</evidence>
<dbReference type="Proteomes" id="UP000183015">
    <property type="component" value="Unassembled WGS sequence"/>
</dbReference>